<keyword evidence="7" id="KW-1133">Transmembrane helix</keyword>
<proteinExistence type="predicted"/>
<keyword evidence="7" id="KW-0472">Membrane</keyword>
<feature type="domain" description="Fibronectin type-III" evidence="9">
    <location>
        <begin position="429"/>
        <end position="526"/>
    </location>
</feature>
<evidence type="ECO:0000256" key="4">
    <source>
        <dbReference type="ARBA" id="ARBA00023170"/>
    </source>
</evidence>
<keyword evidence="5" id="KW-0325">Glycoprotein</keyword>
<feature type="signal peptide" evidence="8">
    <location>
        <begin position="1"/>
        <end position="21"/>
    </location>
</feature>
<evidence type="ECO:0000256" key="8">
    <source>
        <dbReference type="SAM" id="SignalP"/>
    </source>
</evidence>
<dbReference type="PANTHER" id="PTHR23036:SF193">
    <property type="entry name" value="INTERLEUKIN-6 RECEPTOR SUBUNIT BETA-LIKE"/>
    <property type="match status" value="1"/>
</dbReference>
<dbReference type="InterPro" id="IPR050379">
    <property type="entry name" value="Type-I_Cytokine_Rcpt"/>
</dbReference>
<keyword evidence="2" id="KW-0677">Repeat</keyword>
<evidence type="ECO:0000256" key="3">
    <source>
        <dbReference type="ARBA" id="ARBA00023157"/>
    </source>
</evidence>
<organism evidence="10 11">
    <name type="scientific">Umbra pygmaea</name>
    <name type="common">Eastern mudminnow</name>
    <dbReference type="NCBI Taxonomy" id="75934"/>
    <lineage>
        <taxon>Eukaryota</taxon>
        <taxon>Metazoa</taxon>
        <taxon>Chordata</taxon>
        <taxon>Craniata</taxon>
        <taxon>Vertebrata</taxon>
        <taxon>Euteleostomi</taxon>
        <taxon>Actinopterygii</taxon>
        <taxon>Neopterygii</taxon>
        <taxon>Teleostei</taxon>
        <taxon>Protacanthopterygii</taxon>
        <taxon>Esociformes</taxon>
        <taxon>Umbridae</taxon>
        <taxon>Umbra</taxon>
    </lineage>
</organism>
<keyword evidence="11" id="KW-1185">Reference proteome</keyword>
<feature type="chain" id="PRO_5044884393" description="Fibronectin type-III domain-containing protein" evidence="8">
    <location>
        <begin position="22"/>
        <end position="779"/>
    </location>
</feature>
<keyword evidence="4" id="KW-0675">Receptor</keyword>
<dbReference type="Proteomes" id="UP001557470">
    <property type="component" value="Unassembled WGS sequence"/>
</dbReference>
<evidence type="ECO:0000256" key="1">
    <source>
        <dbReference type="ARBA" id="ARBA00022729"/>
    </source>
</evidence>
<gene>
    <name evidence="10" type="ORF">UPYG_G00280290</name>
</gene>
<evidence type="ECO:0000313" key="11">
    <source>
        <dbReference type="Proteomes" id="UP001557470"/>
    </source>
</evidence>
<comment type="caution">
    <text evidence="10">The sequence shown here is derived from an EMBL/GenBank/DDBJ whole genome shotgun (WGS) entry which is preliminary data.</text>
</comment>
<evidence type="ECO:0000259" key="9">
    <source>
        <dbReference type="PROSITE" id="PS50853"/>
    </source>
</evidence>
<dbReference type="InterPro" id="IPR013783">
    <property type="entry name" value="Ig-like_fold"/>
</dbReference>
<dbReference type="CDD" id="cd00063">
    <property type="entry name" value="FN3"/>
    <property type="match status" value="2"/>
</dbReference>
<protein>
    <recommendedName>
        <fullName evidence="9">Fibronectin type-III domain-containing protein</fullName>
    </recommendedName>
</protein>
<evidence type="ECO:0000256" key="2">
    <source>
        <dbReference type="ARBA" id="ARBA00022737"/>
    </source>
</evidence>
<dbReference type="PROSITE" id="PS50853">
    <property type="entry name" value="FN3"/>
    <property type="match status" value="2"/>
</dbReference>
<feature type="domain" description="Fibronectin type-III" evidence="9">
    <location>
        <begin position="136"/>
        <end position="229"/>
    </location>
</feature>
<keyword evidence="3" id="KW-1015">Disulfide bond</keyword>
<feature type="region of interest" description="Disordered" evidence="6">
    <location>
        <begin position="663"/>
        <end position="685"/>
    </location>
</feature>
<keyword evidence="7" id="KW-0812">Transmembrane</keyword>
<accession>A0ABD0W7C5</accession>
<evidence type="ECO:0000256" key="6">
    <source>
        <dbReference type="SAM" id="MobiDB-lite"/>
    </source>
</evidence>
<evidence type="ECO:0000256" key="7">
    <source>
        <dbReference type="SAM" id="Phobius"/>
    </source>
</evidence>
<keyword evidence="1 8" id="KW-0732">Signal</keyword>
<feature type="compositionally biased region" description="Polar residues" evidence="6">
    <location>
        <begin position="675"/>
        <end position="685"/>
    </location>
</feature>
<dbReference type="EMBL" id="JAGEUA010000009">
    <property type="protein sequence ID" value="KAL0965363.1"/>
    <property type="molecule type" value="Genomic_DNA"/>
</dbReference>
<name>A0ABD0W7C5_UMBPY</name>
<reference evidence="10 11" key="1">
    <citation type="submission" date="2024-06" db="EMBL/GenBank/DDBJ databases">
        <authorList>
            <person name="Pan Q."/>
            <person name="Wen M."/>
            <person name="Jouanno E."/>
            <person name="Zahm M."/>
            <person name="Klopp C."/>
            <person name="Cabau C."/>
            <person name="Louis A."/>
            <person name="Berthelot C."/>
            <person name="Parey E."/>
            <person name="Roest Crollius H."/>
            <person name="Montfort J."/>
            <person name="Robinson-Rechavi M."/>
            <person name="Bouchez O."/>
            <person name="Lampietro C."/>
            <person name="Lopez Roques C."/>
            <person name="Donnadieu C."/>
            <person name="Postlethwait J."/>
            <person name="Bobe J."/>
            <person name="Verreycken H."/>
            <person name="Guiguen Y."/>
        </authorList>
    </citation>
    <scope>NUCLEOTIDE SEQUENCE [LARGE SCALE GENOMIC DNA]</scope>
    <source>
        <strain evidence="10">Up_M1</strain>
        <tissue evidence="10">Testis</tissue>
    </source>
</reference>
<dbReference type="Gene3D" id="2.60.40.10">
    <property type="entry name" value="Immunoglobulins"/>
    <property type="match status" value="3"/>
</dbReference>
<dbReference type="SUPFAM" id="SSF49265">
    <property type="entry name" value="Fibronectin type III"/>
    <property type="match status" value="3"/>
</dbReference>
<dbReference type="PANTHER" id="PTHR23036">
    <property type="entry name" value="CYTOKINE RECEPTOR"/>
    <property type="match status" value="1"/>
</dbReference>
<dbReference type="AlphaFoldDB" id="A0ABD0W7C5"/>
<evidence type="ECO:0000313" key="10">
    <source>
        <dbReference type="EMBL" id="KAL0965363.1"/>
    </source>
</evidence>
<dbReference type="InterPro" id="IPR036116">
    <property type="entry name" value="FN3_sf"/>
</dbReference>
<dbReference type="Pfam" id="PF00041">
    <property type="entry name" value="fn3"/>
    <property type="match status" value="1"/>
</dbReference>
<dbReference type="InterPro" id="IPR003961">
    <property type="entry name" value="FN3_dom"/>
</dbReference>
<sequence length="779" mass="87188">MHFPRSMAYFIFALLSSLTVSEEDCLCKRNSSCLGHDVTSQENLMELDCFVKIKGPILKCVWKPGKPAVNKTQSFTLIIQQRTLCKSYENISGTQHEIPVIRRYNITACLFDENDPKSCTKTVFRGSPSKLVRCGPPVNVHFTRHSRQLNIRAYWGDEENYFKNYIVRYKELNTSSRNKTLVQSQNKHSCTVGNLSSLLNYEVQIKVMDSPKCTQCPWSMGYLVQPELVDKPVVKMVKDTPRINGSRFVIIKWEFAAREFADGYNVKVGKPGEEHIQSFNTTRLVLRLTLSHAAYHFNITAVNSAGTSPAAQRTILPLDDKGLYGKINVTFNSNTSFNVSWLDDLIQTYTCFSVEWWRKAETAHRSFYEDNNNYEVIKLDEPLKRYTRYTFTLHTRLYKDTCNLKSINNSESTYGSIQAYFIEGSPVSAPGNISRSNVTQSSMVLKWTPVSEDDMRGFLLGYVLHYREHTKEKTDNETSINLDAGSTSYKLADLKSSTVYQIQLSAVTAAGMGVRSSTLFFDTNPEASQTLIAVTAAVVGGAALLFFFGHLGFKLFKRAKTKLWPSIPNPGYSNAIQKIDGGCKQGLLEPTDRENLEEEEGDSKSLHVVDRKQVPSVDNLYNNCDQEDNQEPCTGISTTDAAKPNTVDPQTNISLCQRDATADGKASNVPADGITPTSTDKGQTASVPNSIVAQHCPQVAFPGDYTTMESFQQTMQHCVPAMSSPLENHGQSSQLTDTDSLMTRPGLDYICQSLCNTFFYPSQSTTSQTQDDEMYSTAL</sequence>
<evidence type="ECO:0000256" key="5">
    <source>
        <dbReference type="ARBA" id="ARBA00023180"/>
    </source>
</evidence>
<feature type="transmembrane region" description="Helical" evidence="7">
    <location>
        <begin position="531"/>
        <end position="553"/>
    </location>
</feature>
<dbReference type="FunFam" id="2.60.40.10:FF:000028">
    <property type="entry name" value="Neuronal cell adhesion molecule"/>
    <property type="match status" value="1"/>
</dbReference>
<dbReference type="SMART" id="SM00060">
    <property type="entry name" value="FN3"/>
    <property type="match status" value="4"/>
</dbReference>